<reference evidence="8" key="1">
    <citation type="submission" date="2017-04" db="EMBL/GenBank/DDBJ databases">
        <authorList>
            <person name="Varghese N."/>
            <person name="Submissions S."/>
        </authorList>
    </citation>
    <scope>NUCLEOTIDE SEQUENCE [LARGE SCALE GENOMIC DNA]</scope>
    <source>
        <strain evidence="8">Dd16</strain>
    </source>
</reference>
<dbReference type="InterPro" id="IPR006664">
    <property type="entry name" value="OMP_bac"/>
</dbReference>
<dbReference type="InterPro" id="IPR036737">
    <property type="entry name" value="OmpA-like_sf"/>
</dbReference>
<evidence type="ECO:0000313" key="7">
    <source>
        <dbReference type="EMBL" id="SMF70188.1"/>
    </source>
</evidence>
<dbReference type="PRINTS" id="PR01021">
    <property type="entry name" value="OMPADOMAIN"/>
</dbReference>
<keyword evidence="8" id="KW-1185">Reference proteome</keyword>
<protein>
    <submittedName>
        <fullName evidence="7">Outer membrane protein OmpA</fullName>
    </submittedName>
</protein>
<organism evidence="7 8">
    <name type="scientific">Allosphingosinicella indica</name>
    <dbReference type="NCBI Taxonomy" id="941907"/>
    <lineage>
        <taxon>Bacteria</taxon>
        <taxon>Pseudomonadati</taxon>
        <taxon>Pseudomonadota</taxon>
        <taxon>Alphaproteobacteria</taxon>
        <taxon>Sphingomonadales</taxon>
        <taxon>Sphingomonadaceae</taxon>
        <taxon>Allosphingosinicella</taxon>
    </lineage>
</organism>
<dbReference type="Pfam" id="PF00691">
    <property type="entry name" value="OmpA"/>
    <property type="match status" value="1"/>
</dbReference>
<feature type="chain" id="PRO_5013344502" evidence="5">
    <location>
        <begin position="19"/>
        <end position="194"/>
    </location>
</feature>
<dbReference type="PANTHER" id="PTHR30329:SF21">
    <property type="entry name" value="LIPOPROTEIN YIAD-RELATED"/>
    <property type="match status" value="1"/>
</dbReference>
<gene>
    <name evidence="7" type="ORF">SAMN06295910_1820</name>
</gene>
<dbReference type="InterPro" id="IPR006690">
    <property type="entry name" value="OMPA-like_CS"/>
</dbReference>
<dbReference type="EMBL" id="LT840185">
    <property type="protein sequence ID" value="SMF70188.1"/>
    <property type="molecule type" value="Genomic_DNA"/>
</dbReference>
<dbReference type="Gene3D" id="3.30.1330.60">
    <property type="entry name" value="OmpA-like domain"/>
    <property type="match status" value="1"/>
</dbReference>
<dbReference type="GO" id="GO:0009279">
    <property type="term" value="C:cell outer membrane"/>
    <property type="evidence" value="ECO:0007669"/>
    <property type="project" value="UniProtKB-SubCell"/>
</dbReference>
<feature type="domain" description="OmpA-like" evidence="6">
    <location>
        <begin position="80"/>
        <end position="194"/>
    </location>
</feature>
<evidence type="ECO:0000259" key="6">
    <source>
        <dbReference type="PROSITE" id="PS51123"/>
    </source>
</evidence>
<dbReference type="PROSITE" id="PS01068">
    <property type="entry name" value="OMPA_1"/>
    <property type="match status" value="1"/>
</dbReference>
<evidence type="ECO:0000256" key="3">
    <source>
        <dbReference type="ARBA" id="ARBA00023237"/>
    </source>
</evidence>
<evidence type="ECO:0000256" key="4">
    <source>
        <dbReference type="PROSITE-ProRule" id="PRU00473"/>
    </source>
</evidence>
<name>A0A1X7GJU1_9SPHN</name>
<dbReference type="InterPro" id="IPR006665">
    <property type="entry name" value="OmpA-like"/>
</dbReference>
<dbReference type="CDD" id="cd07185">
    <property type="entry name" value="OmpA_C-like"/>
    <property type="match status" value="1"/>
</dbReference>
<evidence type="ECO:0000256" key="2">
    <source>
        <dbReference type="ARBA" id="ARBA00023136"/>
    </source>
</evidence>
<dbReference type="AlphaFoldDB" id="A0A1X7GJU1"/>
<proteinExistence type="predicted"/>
<dbReference type="STRING" id="941907.SAMN06295910_1820"/>
<sequence>MRVAVALAALLAGGCASQSLLLLPDEGGGQGQVAVLESGGRAQETVVGAGNSRTRLGGARPTTRAVDPARLSDRDRQVLADLPEPPRSFTLNFIEGSTRLVPASEPELQALFAEVARRPGADVQVTGHTDTLGSGDDNDALSQKRAEEIRGLLIERGMAPDIVSAVGRGERDLLVKTADGIRNADNRRVEVIVR</sequence>
<dbReference type="PROSITE" id="PS51123">
    <property type="entry name" value="OMPA_2"/>
    <property type="match status" value="1"/>
</dbReference>
<dbReference type="PROSITE" id="PS51257">
    <property type="entry name" value="PROKAR_LIPOPROTEIN"/>
    <property type="match status" value="1"/>
</dbReference>
<evidence type="ECO:0000256" key="5">
    <source>
        <dbReference type="SAM" id="SignalP"/>
    </source>
</evidence>
<keyword evidence="2 4" id="KW-0472">Membrane</keyword>
<dbReference type="PANTHER" id="PTHR30329">
    <property type="entry name" value="STATOR ELEMENT OF FLAGELLAR MOTOR COMPLEX"/>
    <property type="match status" value="1"/>
</dbReference>
<evidence type="ECO:0000256" key="1">
    <source>
        <dbReference type="ARBA" id="ARBA00004442"/>
    </source>
</evidence>
<feature type="signal peptide" evidence="5">
    <location>
        <begin position="1"/>
        <end position="18"/>
    </location>
</feature>
<accession>A0A1X7GJU1</accession>
<keyword evidence="5" id="KW-0732">Signal</keyword>
<dbReference type="RefSeq" id="WP_244552307.1">
    <property type="nucleotide sequence ID" value="NZ_LT840185.1"/>
</dbReference>
<comment type="subcellular location">
    <subcellularLocation>
        <location evidence="1">Cell outer membrane</location>
    </subcellularLocation>
</comment>
<dbReference type="InterPro" id="IPR050330">
    <property type="entry name" value="Bact_OuterMem_StrucFunc"/>
</dbReference>
<dbReference type="Proteomes" id="UP000192934">
    <property type="component" value="Chromosome I"/>
</dbReference>
<dbReference type="SUPFAM" id="SSF103088">
    <property type="entry name" value="OmpA-like"/>
    <property type="match status" value="1"/>
</dbReference>
<keyword evidence="3" id="KW-0998">Cell outer membrane</keyword>
<evidence type="ECO:0000313" key="8">
    <source>
        <dbReference type="Proteomes" id="UP000192934"/>
    </source>
</evidence>